<accession>A0ABW7N831</accession>
<protein>
    <submittedName>
        <fullName evidence="2">ROK family protein</fullName>
    </submittedName>
</protein>
<evidence type="ECO:0000313" key="3">
    <source>
        <dbReference type="Proteomes" id="UP001610063"/>
    </source>
</evidence>
<dbReference type="PROSITE" id="PS01125">
    <property type="entry name" value="ROK"/>
    <property type="match status" value="1"/>
</dbReference>
<dbReference type="InterPro" id="IPR000600">
    <property type="entry name" value="ROK"/>
</dbReference>
<organism evidence="2 3">
    <name type="scientific">Marinoscillum luteum</name>
    <dbReference type="NCBI Taxonomy" id="861051"/>
    <lineage>
        <taxon>Bacteria</taxon>
        <taxon>Pseudomonadati</taxon>
        <taxon>Bacteroidota</taxon>
        <taxon>Cytophagia</taxon>
        <taxon>Cytophagales</taxon>
        <taxon>Reichenbachiellaceae</taxon>
        <taxon>Marinoscillum</taxon>
    </lineage>
</organism>
<dbReference type="RefSeq" id="WP_395417273.1">
    <property type="nucleotide sequence ID" value="NZ_JBIPKE010000015.1"/>
</dbReference>
<dbReference type="Proteomes" id="UP001610063">
    <property type="component" value="Unassembled WGS sequence"/>
</dbReference>
<dbReference type="Gene3D" id="3.30.420.40">
    <property type="match status" value="2"/>
</dbReference>
<dbReference type="PANTHER" id="PTHR18964:SF149">
    <property type="entry name" value="BIFUNCTIONAL UDP-N-ACETYLGLUCOSAMINE 2-EPIMERASE_N-ACETYLMANNOSAMINE KINASE"/>
    <property type="match status" value="1"/>
</dbReference>
<gene>
    <name evidence="2" type="ORF">ACHKAR_09820</name>
</gene>
<dbReference type="InterPro" id="IPR049874">
    <property type="entry name" value="ROK_cs"/>
</dbReference>
<dbReference type="Pfam" id="PF00480">
    <property type="entry name" value="ROK"/>
    <property type="match status" value="1"/>
</dbReference>
<comment type="caution">
    <text evidence="2">The sequence shown here is derived from an EMBL/GenBank/DDBJ whole genome shotgun (WGS) entry which is preliminary data.</text>
</comment>
<comment type="similarity">
    <text evidence="1">Belongs to the ROK (NagC/XylR) family.</text>
</comment>
<evidence type="ECO:0000256" key="1">
    <source>
        <dbReference type="ARBA" id="ARBA00006479"/>
    </source>
</evidence>
<reference evidence="2 3" key="1">
    <citation type="journal article" date="2013" name="Int. J. Syst. Evol. Microbiol.">
        <title>Marinoscillum luteum sp. nov., isolated from marine sediment.</title>
        <authorList>
            <person name="Cha I.T."/>
            <person name="Park S.J."/>
            <person name="Kim S.J."/>
            <person name="Kim J.G."/>
            <person name="Jung M.Y."/>
            <person name="Shin K.S."/>
            <person name="Kwon K.K."/>
            <person name="Yang S.H."/>
            <person name="Seo Y.S."/>
            <person name="Rhee S.K."/>
        </authorList>
    </citation>
    <scope>NUCLEOTIDE SEQUENCE [LARGE SCALE GENOMIC DNA]</scope>
    <source>
        <strain evidence="2 3">KCTC 23939</strain>
    </source>
</reference>
<dbReference type="InterPro" id="IPR043129">
    <property type="entry name" value="ATPase_NBD"/>
</dbReference>
<evidence type="ECO:0000313" key="2">
    <source>
        <dbReference type="EMBL" id="MFH6983738.1"/>
    </source>
</evidence>
<proteinExistence type="inferred from homology"/>
<dbReference type="EMBL" id="JBIPKE010000015">
    <property type="protein sequence ID" value="MFH6983738.1"/>
    <property type="molecule type" value="Genomic_DNA"/>
</dbReference>
<sequence>MLKKVAIGVDIGGTLTKLGIVDREGNLYAHMDFSTTMHKGFGDYLDELKNQIEGLRSQIDFEHEVMGIGVGAPNANYYRGTIEHAANLLWKGIVPFTDELKTRYDLPIYITNDANAAAIGEMIYGNAADMKDFMVITLGTGLGSGIVSNGQLIYGYDSQAGELGHVKIVDNGRLTGLGIRGGLEAYVSSTGIKRTVFYLLSDMMDDSVLRDYSYNELHGEIITKAAEDGDPIAKAAFEMTGKILGEQLANFTAFSHPEAFFLLGGLAKAGKWIFDPTRKHLEENLLPFYKGKVKLLPSGMMKKNAAVLGAAALVWNHLQE</sequence>
<dbReference type="PANTHER" id="PTHR18964">
    <property type="entry name" value="ROK (REPRESSOR, ORF, KINASE) FAMILY"/>
    <property type="match status" value="1"/>
</dbReference>
<dbReference type="SUPFAM" id="SSF53067">
    <property type="entry name" value="Actin-like ATPase domain"/>
    <property type="match status" value="1"/>
</dbReference>
<name>A0ABW7N831_9BACT</name>
<keyword evidence="3" id="KW-1185">Reference proteome</keyword>